<dbReference type="PANTHER" id="PTHR35716:SF5">
    <property type="entry name" value="RING-TYPE DOMAIN-CONTAINING PROTEIN"/>
    <property type="match status" value="1"/>
</dbReference>
<feature type="chain" id="PRO_5045863270" evidence="1">
    <location>
        <begin position="21"/>
        <end position="276"/>
    </location>
</feature>
<sequence>MIIIKAASSCLLLFLTPVQPFFSLRRRIVPVCAVPCRREKDFPKDRSPGTANLTRYGHYNAVATTVKKPTSFKLCHSQNISSDARSQESFALRAFRLGFFLQSCLCEAQAQSVERNDAASTGPVVLPQPGLTAEEAVKLQMDALACNNEPRPDHGLEVMYHFANAEGTLNGGSLSCYFGFASDLYHFGHFALKFKTRYPLLIDHQGYKIVSRKESVQGRGDDEALVSVSEIRLEVKEKDKGTTSGWVFHLSKCTRGRLPACWLTNSLLKDELISLP</sequence>
<feature type="signal peptide" evidence="1">
    <location>
        <begin position="1"/>
        <end position="20"/>
    </location>
</feature>
<dbReference type="PANTHER" id="PTHR35716">
    <property type="entry name" value="OS05G0574700 PROTEIN-RELATED"/>
    <property type="match status" value="1"/>
</dbReference>
<reference evidence="2" key="1">
    <citation type="submission" date="2024-02" db="EMBL/GenBank/DDBJ databases">
        <authorList>
            <consortium name="ELIXIR-Norway"/>
            <consortium name="Elixir Norway"/>
        </authorList>
    </citation>
    <scope>NUCLEOTIDE SEQUENCE</scope>
</reference>
<evidence type="ECO:0000313" key="2">
    <source>
        <dbReference type="EMBL" id="CAK9256598.1"/>
    </source>
</evidence>
<keyword evidence="1" id="KW-0732">Signal</keyword>
<protein>
    <submittedName>
        <fullName evidence="2">Uncharacterized protein</fullName>
    </submittedName>
</protein>
<proteinExistence type="predicted"/>
<accession>A0ABP0VQ79</accession>
<dbReference type="EMBL" id="OZ020105">
    <property type="protein sequence ID" value="CAK9256598.1"/>
    <property type="molecule type" value="Genomic_DNA"/>
</dbReference>
<dbReference type="Proteomes" id="UP001497444">
    <property type="component" value="Chromosome 10"/>
</dbReference>
<keyword evidence="3" id="KW-1185">Reference proteome</keyword>
<evidence type="ECO:0000256" key="1">
    <source>
        <dbReference type="SAM" id="SignalP"/>
    </source>
</evidence>
<name>A0ABP0VQ79_9BRYO</name>
<evidence type="ECO:0000313" key="3">
    <source>
        <dbReference type="Proteomes" id="UP001497444"/>
    </source>
</evidence>
<organism evidence="2 3">
    <name type="scientific">Sphagnum jensenii</name>
    <dbReference type="NCBI Taxonomy" id="128206"/>
    <lineage>
        <taxon>Eukaryota</taxon>
        <taxon>Viridiplantae</taxon>
        <taxon>Streptophyta</taxon>
        <taxon>Embryophyta</taxon>
        <taxon>Bryophyta</taxon>
        <taxon>Sphagnophytina</taxon>
        <taxon>Sphagnopsida</taxon>
        <taxon>Sphagnales</taxon>
        <taxon>Sphagnaceae</taxon>
        <taxon>Sphagnum</taxon>
    </lineage>
</organism>
<gene>
    <name evidence="2" type="ORF">CSSPJE1EN1_LOCUS2076</name>
</gene>